<organism evidence="3 4">
    <name type="scientific">Sulfuricella denitrificans (strain DSM 22764 / NBRC 105220 / skB26)</name>
    <dbReference type="NCBI Taxonomy" id="1163617"/>
    <lineage>
        <taxon>Bacteria</taxon>
        <taxon>Pseudomonadati</taxon>
        <taxon>Pseudomonadota</taxon>
        <taxon>Betaproteobacteria</taxon>
        <taxon>Nitrosomonadales</taxon>
        <taxon>Sulfuricellaceae</taxon>
        <taxon>Sulfuricella</taxon>
    </lineage>
</organism>
<dbReference type="RefSeq" id="WP_009207629.1">
    <property type="nucleotide sequence ID" value="NC_022357.1"/>
</dbReference>
<evidence type="ECO:0000313" key="4">
    <source>
        <dbReference type="Proteomes" id="UP000015559"/>
    </source>
</evidence>
<dbReference type="KEGG" id="sdr:SCD_n02611"/>
<protein>
    <submittedName>
        <fullName evidence="3">Uncharacterized protein</fullName>
    </submittedName>
</protein>
<name>S6B7K0_SULDS</name>
<evidence type="ECO:0000313" key="3">
    <source>
        <dbReference type="EMBL" id="BAN36412.1"/>
    </source>
</evidence>
<keyword evidence="4" id="KW-1185">Reference proteome</keyword>
<evidence type="ECO:0000256" key="2">
    <source>
        <dbReference type="SAM" id="SignalP"/>
    </source>
</evidence>
<dbReference type="EMBL" id="AP013066">
    <property type="protein sequence ID" value="BAN36412.1"/>
    <property type="molecule type" value="Genomic_DNA"/>
</dbReference>
<dbReference type="OrthoDB" id="8690161at2"/>
<dbReference type="AlphaFoldDB" id="S6B7K0"/>
<evidence type="ECO:0000256" key="1">
    <source>
        <dbReference type="SAM" id="MobiDB-lite"/>
    </source>
</evidence>
<proteinExistence type="predicted"/>
<feature type="region of interest" description="Disordered" evidence="1">
    <location>
        <begin position="49"/>
        <end position="88"/>
    </location>
</feature>
<gene>
    <name evidence="3" type="ORF">SCD_n02611</name>
</gene>
<dbReference type="STRING" id="1163617.SCD_n02611"/>
<reference evidence="3 4" key="1">
    <citation type="journal article" date="2012" name="Appl. Environ. Microbiol.">
        <title>Draft genome sequence of a psychrotolerant sulfur-oxidizing bacterium, Sulfuricella denitrificans skB26, and proteomic insights into cold adaptation.</title>
        <authorList>
            <person name="Watanabe T."/>
            <person name="Kojima H."/>
            <person name="Fukui M."/>
        </authorList>
    </citation>
    <scope>NUCLEOTIDE SEQUENCE [LARGE SCALE GENOMIC DNA]</scope>
    <source>
        <strain evidence="4">skB26</strain>
    </source>
</reference>
<dbReference type="Proteomes" id="UP000015559">
    <property type="component" value="Chromosome"/>
</dbReference>
<keyword evidence="2" id="KW-0732">Signal</keyword>
<feature type="signal peptide" evidence="2">
    <location>
        <begin position="1"/>
        <end position="20"/>
    </location>
</feature>
<feature type="chain" id="PRO_5004536713" evidence="2">
    <location>
        <begin position="21"/>
        <end position="88"/>
    </location>
</feature>
<accession>S6B7K0</accession>
<feature type="compositionally biased region" description="Polar residues" evidence="1">
    <location>
        <begin position="51"/>
        <end position="74"/>
    </location>
</feature>
<dbReference type="HOGENOM" id="CLU_180626_0_0_4"/>
<sequence length="88" mass="9060">MKKVAIIFLVGALAAAPVFAKGGSHSSVGYSSTGGSHSIKGYVKKDGTYVAPSNATNPNHSKYDNWSTKGNVNPYSGKDGSKDPVTGK</sequence>
<dbReference type="eggNOG" id="ENOG5033CM7">
    <property type="taxonomic scope" value="Bacteria"/>
</dbReference>